<name>A0ABW2DJX5_9BACT</name>
<protein>
    <submittedName>
        <fullName evidence="1">Uncharacterized protein</fullName>
    </submittedName>
</protein>
<organism evidence="1 2">
    <name type="scientific">Rufibacter roseus</name>
    <dbReference type="NCBI Taxonomy" id="1567108"/>
    <lineage>
        <taxon>Bacteria</taxon>
        <taxon>Pseudomonadati</taxon>
        <taxon>Bacteroidota</taxon>
        <taxon>Cytophagia</taxon>
        <taxon>Cytophagales</taxon>
        <taxon>Hymenobacteraceae</taxon>
        <taxon>Rufibacter</taxon>
    </lineage>
</organism>
<accession>A0ABW2DJX5</accession>
<evidence type="ECO:0000313" key="1">
    <source>
        <dbReference type="EMBL" id="MFC6996882.1"/>
    </source>
</evidence>
<dbReference type="Proteomes" id="UP001596405">
    <property type="component" value="Unassembled WGS sequence"/>
</dbReference>
<dbReference type="RefSeq" id="WP_066622789.1">
    <property type="nucleotide sequence ID" value="NZ_LRML01000010.1"/>
</dbReference>
<keyword evidence="2" id="KW-1185">Reference proteome</keyword>
<dbReference type="EMBL" id="JBHSYQ010000003">
    <property type="protein sequence ID" value="MFC6996882.1"/>
    <property type="molecule type" value="Genomic_DNA"/>
</dbReference>
<reference evidence="2" key="1">
    <citation type="journal article" date="2019" name="Int. J. Syst. Evol. Microbiol.">
        <title>The Global Catalogue of Microorganisms (GCM) 10K type strain sequencing project: providing services to taxonomists for standard genome sequencing and annotation.</title>
        <authorList>
            <consortium name="The Broad Institute Genomics Platform"/>
            <consortium name="The Broad Institute Genome Sequencing Center for Infectious Disease"/>
            <person name="Wu L."/>
            <person name="Ma J."/>
        </authorList>
    </citation>
    <scope>NUCLEOTIDE SEQUENCE [LARGE SCALE GENOMIC DNA]</scope>
    <source>
        <strain evidence="2">CGMCC 4.7393</strain>
    </source>
</reference>
<sequence>MKGNTEHTVEKSITLITLGYTDSANEQNKGHGIAKYLFIDLENDSIVIYERVTHYDTAIYTTRSQLSGRVYGLSKNPKILSWFQGFMIFPSGNHIPPYEEGTLYCGNSYLVFLQSDTLTKALAFHHQQAFQDLNMVVKAIVDSSAKTHAFQTQVNLKEDSILGRILSNLDFDDFMAVPPPPPDAPPPPPPINR</sequence>
<comment type="caution">
    <text evidence="1">The sequence shown here is derived from an EMBL/GenBank/DDBJ whole genome shotgun (WGS) entry which is preliminary data.</text>
</comment>
<evidence type="ECO:0000313" key="2">
    <source>
        <dbReference type="Proteomes" id="UP001596405"/>
    </source>
</evidence>
<proteinExistence type="predicted"/>
<gene>
    <name evidence="1" type="ORF">ACFQHR_04560</name>
</gene>